<feature type="region of interest" description="Disordered" evidence="1">
    <location>
        <begin position="62"/>
        <end position="83"/>
    </location>
</feature>
<feature type="compositionally biased region" description="Basic and acidic residues" evidence="1">
    <location>
        <begin position="62"/>
        <end position="72"/>
    </location>
</feature>
<dbReference type="Ensembl" id="ENSCSAVT00000009009.1">
    <property type="protein sequence ID" value="ENSCSAVP00000008895.1"/>
    <property type="gene ID" value="ENSCSAVG00000005273.1"/>
</dbReference>
<feature type="compositionally biased region" description="Basic and acidic residues" evidence="1">
    <location>
        <begin position="26"/>
        <end position="39"/>
    </location>
</feature>
<dbReference type="AlphaFoldDB" id="H2YU85"/>
<dbReference type="InParanoid" id="H2YU85"/>
<reference evidence="2" key="2">
    <citation type="submission" date="2025-08" db="UniProtKB">
        <authorList>
            <consortium name="Ensembl"/>
        </authorList>
    </citation>
    <scope>IDENTIFICATION</scope>
</reference>
<feature type="compositionally biased region" description="Polar residues" evidence="1">
    <location>
        <begin position="73"/>
        <end position="83"/>
    </location>
</feature>
<protein>
    <submittedName>
        <fullName evidence="2">Uncharacterized protein</fullName>
    </submittedName>
</protein>
<dbReference type="Proteomes" id="UP000007875">
    <property type="component" value="Unassembled WGS sequence"/>
</dbReference>
<reference evidence="3" key="1">
    <citation type="submission" date="2003-08" db="EMBL/GenBank/DDBJ databases">
        <authorList>
            <person name="Birren B."/>
            <person name="Nusbaum C."/>
            <person name="Abebe A."/>
            <person name="Abouelleil A."/>
            <person name="Adekoya E."/>
            <person name="Ait-zahra M."/>
            <person name="Allen N."/>
            <person name="Allen T."/>
            <person name="An P."/>
            <person name="Anderson M."/>
            <person name="Anderson S."/>
            <person name="Arachchi H."/>
            <person name="Armbruster J."/>
            <person name="Bachantsang P."/>
            <person name="Baldwin J."/>
            <person name="Barry A."/>
            <person name="Bayul T."/>
            <person name="Blitshsteyn B."/>
            <person name="Bloom T."/>
            <person name="Blye J."/>
            <person name="Boguslavskiy L."/>
            <person name="Borowsky M."/>
            <person name="Boukhgalter B."/>
            <person name="Brunache A."/>
            <person name="Butler J."/>
            <person name="Calixte N."/>
            <person name="Calvo S."/>
            <person name="Camarata J."/>
            <person name="Campo K."/>
            <person name="Chang J."/>
            <person name="Cheshatsang Y."/>
            <person name="Citroen M."/>
            <person name="Collymore A."/>
            <person name="Considine T."/>
            <person name="Cook A."/>
            <person name="Cooke P."/>
            <person name="Corum B."/>
            <person name="Cuomo C."/>
            <person name="David R."/>
            <person name="Dawoe T."/>
            <person name="Degray S."/>
            <person name="Dodge S."/>
            <person name="Dooley K."/>
            <person name="Dorje P."/>
            <person name="Dorjee K."/>
            <person name="Dorris L."/>
            <person name="Duffey N."/>
            <person name="Dupes A."/>
            <person name="Elkins T."/>
            <person name="Engels R."/>
            <person name="Erickson J."/>
            <person name="Farina A."/>
            <person name="Faro S."/>
            <person name="Ferreira P."/>
            <person name="Fischer H."/>
            <person name="Fitzgerald M."/>
            <person name="Foley K."/>
            <person name="Gage D."/>
            <person name="Galagan J."/>
            <person name="Gearin G."/>
            <person name="Gnerre S."/>
            <person name="Gnirke A."/>
            <person name="Goyette A."/>
            <person name="Graham J."/>
            <person name="Grandbois E."/>
            <person name="Gyaltsen K."/>
            <person name="Hafez N."/>
            <person name="Hagopian D."/>
            <person name="Hagos B."/>
            <person name="Hall J."/>
            <person name="Hatcher B."/>
            <person name="Heller A."/>
            <person name="Higgins H."/>
            <person name="Honan T."/>
            <person name="Horn A."/>
            <person name="Houde N."/>
            <person name="Hughes L."/>
            <person name="Hulme W."/>
            <person name="Husby E."/>
            <person name="Iliev I."/>
            <person name="Jaffe D."/>
            <person name="Jones C."/>
            <person name="Kamal M."/>
            <person name="Kamat A."/>
            <person name="Kamvysselis M."/>
            <person name="Karlsson E."/>
            <person name="Kells C."/>
            <person name="Kieu A."/>
            <person name="Kisner P."/>
            <person name="Kodira C."/>
            <person name="Kulbokas E."/>
            <person name="Labutti K."/>
            <person name="Lama D."/>
            <person name="Landers T."/>
            <person name="Leger J."/>
            <person name="Levine S."/>
            <person name="Lewis D."/>
            <person name="Lewis T."/>
            <person name="Lindblad-toh K."/>
            <person name="Liu X."/>
            <person name="Lokyitsang T."/>
            <person name="Lokyitsang Y."/>
            <person name="Lucien O."/>
            <person name="Lui A."/>
            <person name="Ma L.J."/>
            <person name="Mabbitt R."/>
            <person name="Macdonald J."/>
            <person name="Maclean C."/>
            <person name="Major J."/>
            <person name="Manning J."/>
            <person name="Marabella R."/>
            <person name="Maru K."/>
            <person name="Matthews C."/>
            <person name="Mauceli E."/>
            <person name="Mccarthy M."/>
            <person name="Mcdonough S."/>
            <person name="Mcghee T."/>
            <person name="Meldrim J."/>
            <person name="Meneus L."/>
            <person name="Mesirov J."/>
            <person name="Mihalev A."/>
            <person name="Mihova T."/>
            <person name="Mikkelsen T."/>
            <person name="Mlenga V."/>
            <person name="Moru K."/>
            <person name="Mozes J."/>
            <person name="Mulrain L."/>
            <person name="Munson G."/>
            <person name="Naylor J."/>
            <person name="Newes C."/>
            <person name="Nguyen C."/>
            <person name="Nguyen N."/>
            <person name="Nguyen T."/>
            <person name="Nicol R."/>
            <person name="Nielsen C."/>
            <person name="Nizzari M."/>
            <person name="Norbu C."/>
            <person name="Norbu N."/>
            <person name="O'donnell P."/>
            <person name="Okoawo O."/>
            <person name="O'leary S."/>
            <person name="Omotosho B."/>
            <person name="O'neill K."/>
            <person name="Osman S."/>
            <person name="Parker S."/>
            <person name="Perrin D."/>
            <person name="Phunkhang P."/>
            <person name="Piqani B."/>
            <person name="Purcell S."/>
            <person name="Rachupka T."/>
            <person name="Ramasamy U."/>
            <person name="Rameau R."/>
            <person name="Ray V."/>
            <person name="Raymond C."/>
            <person name="Retta R."/>
            <person name="Richardson S."/>
            <person name="Rise C."/>
            <person name="Rodriguez J."/>
            <person name="Rogers J."/>
            <person name="Rogov P."/>
            <person name="Rutman M."/>
            <person name="Schupbach R."/>
            <person name="Seaman C."/>
            <person name="Settipalli S."/>
            <person name="Sharpe T."/>
            <person name="Sheridan J."/>
            <person name="Sherpa N."/>
            <person name="Shi J."/>
            <person name="Smirnov S."/>
            <person name="Smith C."/>
            <person name="Sougnez C."/>
            <person name="Spencer B."/>
            <person name="Stalker J."/>
            <person name="Stange-thomann N."/>
            <person name="Stavropoulos S."/>
            <person name="Stetson K."/>
            <person name="Stone C."/>
            <person name="Stone S."/>
            <person name="Stubbs M."/>
            <person name="Talamas J."/>
            <person name="Tchuinga P."/>
            <person name="Tenzing P."/>
            <person name="Tesfaye S."/>
            <person name="Theodore J."/>
            <person name="Thoulutsang Y."/>
            <person name="Topham K."/>
            <person name="Towey S."/>
            <person name="Tsamla T."/>
            <person name="Tsomo N."/>
            <person name="Vallee D."/>
            <person name="Vassiliev H."/>
            <person name="Venkataraman V."/>
            <person name="Vinson J."/>
            <person name="Vo A."/>
            <person name="Wade C."/>
            <person name="Wang S."/>
            <person name="Wangchuk T."/>
            <person name="Wangdi T."/>
            <person name="Whittaker C."/>
            <person name="Wilkinson J."/>
            <person name="Wu Y."/>
            <person name="Wyman D."/>
            <person name="Yadav S."/>
            <person name="Yang S."/>
            <person name="Yang X."/>
            <person name="Yeager S."/>
            <person name="Yee E."/>
            <person name="Young G."/>
            <person name="Zainoun J."/>
            <person name="Zembeck L."/>
            <person name="Zimmer A."/>
            <person name="Zody M."/>
            <person name="Lander E."/>
        </authorList>
    </citation>
    <scope>NUCLEOTIDE SEQUENCE [LARGE SCALE GENOMIC DNA]</scope>
</reference>
<dbReference type="GeneTree" id="ENSGT00390000007940"/>
<feature type="region of interest" description="Disordered" evidence="1">
    <location>
        <begin position="125"/>
        <end position="146"/>
    </location>
</feature>
<keyword evidence="3" id="KW-1185">Reference proteome</keyword>
<evidence type="ECO:0000313" key="2">
    <source>
        <dbReference type="Ensembl" id="ENSCSAVP00000008895.1"/>
    </source>
</evidence>
<organism evidence="2 3">
    <name type="scientific">Ciona savignyi</name>
    <name type="common">Pacific transparent sea squirt</name>
    <dbReference type="NCBI Taxonomy" id="51511"/>
    <lineage>
        <taxon>Eukaryota</taxon>
        <taxon>Metazoa</taxon>
        <taxon>Chordata</taxon>
        <taxon>Tunicata</taxon>
        <taxon>Ascidiacea</taxon>
        <taxon>Phlebobranchia</taxon>
        <taxon>Cionidae</taxon>
        <taxon>Ciona</taxon>
    </lineage>
</organism>
<evidence type="ECO:0000313" key="3">
    <source>
        <dbReference type="Proteomes" id="UP000007875"/>
    </source>
</evidence>
<feature type="compositionally biased region" description="Polar residues" evidence="1">
    <location>
        <begin position="1"/>
        <end position="15"/>
    </location>
</feature>
<name>H2YU85_CIOSA</name>
<feature type="region of interest" description="Disordered" evidence="1">
    <location>
        <begin position="210"/>
        <end position="252"/>
    </location>
</feature>
<evidence type="ECO:0000256" key="1">
    <source>
        <dbReference type="SAM" id="MobiDB-lite"/>
    </source>
</evidence>
<proteinExistence type="predicted"/>
<feature type="compositionally biased region" description="Polar residues" evidence="1">
    <location>
        <begin position="125"/>
        <end position="142"/>
    </location>
</feature>
<feature type="region of interest" description="Disordered" evidence="1">
    <location>
        <begin position="1"/>
        <end position="44"/>
    </location>
</feature>
<accession>H2YU85</accession>
<reference evidence="2" key="3">
    <citation type="submission" date="2025-09" db="UniProtKB">
        <authorList>
            <consortium name="Ensembl"/>
        </authorList>
    </citation>
    <scope>IDENTIFICATION</scope>
</reference>
<dbReference type="HOGENOM" id="CLU_1102469_0_0_1"/>
<sequence length="252" mass="28551">MSSNAGVGQTSVKTAKSTRDRRAKSHYYDSKVDNEHENSAGHSNPHIARAYSRLHQFHIEEQPSHDSIENSWREPNTATNRNSIQSILKKKKKTRRNKVTSVEADHLSIHNSGIVKQHIAMWDSRVSNSRQATSPSKSTNPSRGLRKLVHTPSSMLAAEQSYSNQQFPYIATTNDRTTRTGTSYQFQQNSRHERKNIEYSLEEQLHSDLHISGGGTHVYDSTTPRTQPHLGPIKSAKRRKVPEYSISKDTPI</sequence>